<evidence type="ECO:0000256" key="2">
    <source>
        <dbReference type="ARBA" id="ARBA00002632"/>
    </source>
</evidence>
<evidence type="ECO:0000256" key="9">
    <source>
        <dbReference type="ARBA" id="ARBA00022840"/>
    </source>
</evidence>
<organism evidence="16 17">
    <name type="scientific">Vulcanibacillus modesticaldus</name>
    <dbReference type="NCBI Taxonomy" id="337097"/>
    <lineage>
        <taxon>Bacteria</taxon>
        <taxon>Bacillati</taxon>
        <taxon>Bacillota</taxon>
        <taxon>Bacilli</taxon>
        <taxon>Bacillales</taxon>
        <taxon>Bacillaceae</taxon>
        <taxon>Vulcanibacillus</taxon>
    </lineage>
</organism>
<dbReference type="GO" id="GO:0005524">
    <property type="term" value="F:ATP binding"/>
    <property type="evidence" value="ECO:0007669"/>
    <property type="project" value="UniProtKB-UniRule"/>
</dbReference>
<evidence type="ECO:0000313" key="17">
    <source>
        <dbReference type="Proteomes" id="UP000243739"/>
    </source>
</evidence>
<evidence type="ECO:0000256" key="1">
    <source>
        <dbReference type="ARBA" id="ARBA00001823"/>
    </source>
</evidence>
<comment type="caution">
    <text evidence="13">Lacks conserved residue(s) required for the propagation of feature annotation.</text>
</comment>
<proteinExistence type="inferred from homology"/>
<keyword evidence="6 13" id="KW-0808">Transferase</keyword>
<feature type="domain" description="APS kinase" evidence="15">
    <location>
        <begin position="27"/>
        <end position="176"/>
    </location>
</feature>
<evidence type="ECO:0000256" key="4">
    <source>
        <dbReference type="ARBA" id="ARBA00007008"/>
    </source>
</evidence>
<comment type="catalytic activity">
    <reaction evidence="1 13 14">
        <text>adenosine 5'-phosphosulfate + ATP = 3'-phosphoadenylyl sulfate + ADP + H(+)</text>
        <dbReference type="Rhea" id="RHEA:24152"/>
        <dbReference type="ChEBI" id="CHEBI:15378"/>
        <dbReference type="ChEBI" id="CHEBI:30616"/>
        <dbReference type="ChEBI" id="CHEBI:58243"/>
        <dbReference type="ChEBI" id="CHEBI:58339"/>
        <dbReference type="ChEBI" id="CHEBI:456216"/>
        <dbReference type="EC" id="2.7.1.25"/>
    </reaction>
</comment>
<dbReference type="Proteomes" id="UP000243739">
    <property type="component" value="Unassembled WGS sequence"/>
</dbReference>
<dbReference type="UniPathway" id="UPA00140">
    <property type="reaction ID" value="UER00205"/>
</dbReference>
<feature type="binding site" evidence="13">
    <location>
        <begin position="34"/>
        <end position="41"/>
    </location>
    <ligand>
        <name>ATP</name>
        <dbReference type="ChEBI" id="CHEBI:30616"/>
    </ligand>
</feature>
<accession>A0A1D2YW05</accession>
<evidence type="ECO:0000256" key="14">
    <source>
        <dbReference type="RuleBase" id="RU004347"/>
    </source>
</evidence>
<protein>
    <recommendedName>
        <fullName evidence="5 13">Adenylyl-sulfate kinase</fullName>
        <ecNumber evidence="5 13">2.7.1.25</ecNumber>
    </recommendedName>
    <alternativeName>
        <fullName evidence="11 13">APS kinase</fullName>
    </alternativeName>
    <alternativeName>
        <fullName evidence="12 13">ATP adenosine-5'-phosphosulfate 3'-phosphotransferase</fullName>
    </alternativeName>
    <alternativeName>
        <fullName evidence="10 13">Adenosine-5'-phosphosulfate kinase</fullName>
    </alternativeName>
</protein>
<dbReference type="SUPFAM" id="SSF52540">
    <property type="entry name" value="P-loop containing nucleoside triphosphate hydrolases"/>
    <property type="match status" value="1"/>
</dbReference>
<reference evidence="16 17" key="1">
    <citation type="submission" date="2016-09" db="EMBL/GenBank/DDBJ databases">
        <title>Draft genome sequence for the type strain of Vulcanibacillus modesticaldus BR, a strictly anaerobic, moderately thermophilic, and nitrate-reducing bacterium from deep sea-hydrothermal vents of the Mid-Atlantic Ridge.</title>
        <authorList>
            <person name="Abin C.A."/>
            <person name="Hollibaugh J.T."/>
        </authorList>
    </citation>
    <scope>NUCLEOTIDE SEQUENCE [LARGE SCALE GENOMIC DNA]</scope>
    <source>
        <strain evidence="16 17">BR</strain>
    </source>
</reference>
<evidence type="ECO:0000256" key="6">
    <source>
        <dbReference type="ARBA" id="ARBA00022679"/>
    </source>
</evidence>
<dbReference type="NCBIfam" id="TIGR00455">
    <property type="entry name" value="apsK"/>
    <property type="match status" value="1"/>
</dbReference>
<evidence type="ECO:0000256" key="11">
    <source>
        <dbReference type="ARBA" id="ARBA00031393"/>
    </source>
</evidence>
<keyword evidence="13" id="KW-0597">Phosphoprotein</keyword>
<dbReference type="PANTHER" id="PTHR11055">
    <property type="entry name" value="BIFUNCTIONAL 3'-PHOSPHOADENOSINE 5'-PHOSPHOSULFATE SYNTHASE"/>
    <property type="match status" value="1"/>
</dbReference>
<dbReference type="GO" id="GO:0070814">
    <property type="term" value="P:hydrogen sulfide biosynthetic process"/>
    <property type="evidence" value="ECO:0007669"/>
    <property type="project" value="UniProtKB-UniRule"/>
</dbReference>
<dbReference type="PANTHER" id="PTHR11055:SF1">
    <property type="entry name" value="PAPS SYNTHETASE, ISOFORM D"/>
    <property type="match status" value="1"/>
</dbReference>
<dbReference type="RefSeq" id="WP_069656369.1">
    <property type="nucleotide sequence ID" value="NZ_MIJF01000013.1"/>
</dbReference>
<dbReference type="InterPro" id="IPR027417">
    <property type="entry name" value="P-loop_NTPase"/>
</dbReference>
<comment type="caution">
    <text evidence="16">The sequence shown here is derived from an EMBL/GenBank/DDBJ whole genome shotgun (WGS) entry which is preliminary data.</text>
</comment>
<dbReference type="Pfam" id="PF01583">
    <property type="entry name" value="APS_kinase"/>
    <property type="match status" value="1"/>
</dbReference>
<dbReference type="STRING" id="337097.BHF71_01005"/>
<comment type="pathway">
    <text evidence="3 13 14">Sulfur metabolism; hydrogen sulfide biosynthesis; sulfite from sulfate: step 2/3.</text>
</comment>
<evidence type="ECO:0000256" key="13">
    <source>
        <dbReference type="HAMAP-Rule" id="MF_00065"/>
    </source>
</evidence>
<dbReference type="Gene3D" id="3.40.50.300">
    <property type="entry name" value="P-loop containing nucleotide triphosphate hydrolases"/>
    <property type="match status" value="1"/>
</dbReference>
<dbReference type="HAMAP" id="MF_00065">
    <property type="entry name" value="Adenylyl_sulf_kinase"/>
    <property type="match status" value="1"/>
</dbReference>
<dbReference type="EMBL" id="MIJF01000013">
    <property type="protein sequence ID" value="OEF99882.1"/>
    <property type="molecule type" value="Genomic_DNA"/>
</dbReference>
<comment type="function">
    <text evidence="2 13 14">Catalyzes the synthesis of activated sulfate.</text>
</comment>
<dbReference type="GO" id="GO:0004020">
    <property type="term" value="F:adenylylsulfate kinase activity"/>
    <property type="evidence" value="ECO:0007669"/>
    <property type="project" value="UniProtKB-UniRule"/>
</dbReference>
<evidence type="ECO:0000259" key="15">
    <source>
        <dbReference type="Pfam" id="PF01583"/>
    </source>
</evidence>
<dbReference type="GO" id="GO:0000103">
    <property type="term" value="P:sulfate assimilation"/>
    <property type="evidence" value="ECO:0007669"/>
    <property type="project" value="UniProtKB-UniRule"/>
</dbReference>
<dbReference type="InterPro" id="IPR002891">
    <property type="entry name" value="APS"/>
</dbReference>
<dbReference type="NCBIfam" id="NF003013">
    <property type="entry name" value="PRK03846.1"/>
    <property type="match status" value="1"/>
</dbReference>
<evidence type="ECO:0000313" key="16">
    <source>
        <dbReference type="EMBL" id="OEF99882.1"/>
    </source>
</evidence>
<keyword evidence="17" id="KW-1185">Reference proteome</keyword>
<gene>
    <name evidence="13" type="primary">cysC</name>
    <name evidence="16" type="ORF">BHF71_01005</name>
</gene>
<dbReference type="InterPro" id="IPR059117">
    <property type="entry name" value="APS_kinase_dom"/>
</dbReference>
<keyword evidence="9 13" id="KW-0067">ATP-binding</keyword>
<comment type="similarity">
    <text evidence="4 13 14">Belongs to the APS kinase family.</text>
</comment>
<dbReference type="CDD" id="cd02027">
    <property type="entry name" value="APSK"/>
    <property type="match status" value="1"/>
</dbReference>
<name>A0A1D2YW05_9BACI</name>
<dbReference type="EC" id="2.7.1.25" evidence="5 13"/>
<evidence type="ECO:0000256" key="8">
    <source>
        <dbReference type="ARBA" id="ARBA00022777"/>
    </source>
</evidence>
<keyword evidence="8 13" id="KW-0418">Kinase</keyword>
<evidence type="ECO:0000256" key="10">
    <source>
        <dbReference type="ARBA" id="ARBA00029724"/>
    </source>
</evidence>
<sequence>MLIDKNITWHSGNITKEDRYRLLSQNPKVVWFTGLSGSGKSTIAVEVEKQLFKENKLIYRLDGDNIRFGLNKDLGFKEEDRIENIRRISEVAKLFHDAGIITLVSFITPLEKMRELYRGIIGKENVIEVYVKADIEVCAKRDPKGLYKKAFNGEIKHFTGISDKFEEPNNPDLVIDTEMLSIEESTQLVLNYLNKQIRWM</sequence>
<evidence type="ECO:0000256" key="5">
    <source>
        <dbReference type="ARBA" id="ARBA00012121"/>
    </source>
</evidence>
<dbReference type="AlphaFoldDB" id="A0A1D2YW05"/>
<keyword evidence="7 13" id="KW-0547">Nucleotide-binding</keyword>
<evidence type="ECO:0000256" key="12">
    <source>
        <dbReference type="ARBA" id="ARBA00031464"/>
    </source>
</evidence>
<evidence type="ECO:0000256" key="7">
    <source>
        <dbReference type="ARBA" id="ARBA00022741"/>
    </source>
</evidence>
<evidence type="ECO:0000256" key="3">
    <source>
        <dbReference type="ARBA" id="ARBA00004806"/>
    </source>
</evidence>